<sequence length="109" mass="11109">MGSIAWLASPSRVTRLGGQAGTSRGPAGRPGRSRAAAGPLAETDHADDRPHVADRAEADAALAAAAPAHVAQVSALFADALTPEELRTSRRISDKVLARIDSPHTAALG</sequence>
<evidence type="ECO:0000256" key="1">
    <source>
        <dbReference type="SAM" id="MobiDB-lite"/>
    </source>
</evidence>
<evidence type="ECO:0000313" key="2">
    <source>
        <dbReference type="EMBL" id="MBP2479006.1"/>
    </source>
</evidence>
<dbReference type="RefSeq" id="WP_307850381.1">
    <property type="nucleotide sequence ID" value="NZ_JAGIOO010000001.1"/>
</dbReference>
<proteinExistence type="predicted"/>
<evidence type="ECO:0000313" key="3">
    <source>
        <dbReference type="Proteomes" id="UP001519363"/>
    </source>
</evidence>
<dbReference type="Proteomes" id="UP001519363">
    <property type="component" value="Unassembled WGS sequence"/>
</dbReference>
<dbReference type="EMBL" id="JAGIOO010000001">
    <property type="protein sequence ID" value="MBP2479006.1"/>
    <property type="molecule type" value="Genomic_DNA"/>
</dbReference>
<accession>A0ABS5AR30</accession>
<feature type="compositionally biased region" description="Low complexity" evidence="1">
    <location>
        <begin position="23"/>
        <end position="39"/>
    </location>
</feature>
<reference evidence="2 3" key="1">
    <citation type="submission" date="2021-03" db="EMBL/GenBank/DDBJ databases">
        <title>Sequencing the genomes of 1000 actinobacteria strains.</title>
        <authorList>
            <person name="Klenk H.-P."/>
        </authorList>
    </citation>
    <scope>NUCLEOTIDE SEQUENCE [LARGE SCALE GENOMIC DNA]</scope>
    <source>
        <strain evidence="2 3">DSM 44580</strain>
    </source>
</reference>
<gene>
    <name evidence="2" type="ORF">JOF53_007878</name>
</gene>
<feature type="region of interest" description="Disordered" evidence="1">
    <location>
        <begin position="1"/>
        <end position="49"/>
    </location>
</feature>
<organism evidence="2 3">
    <name type="scientific">Crossiella equi</name>
    <dbReference type="NCBI Taxonomy" id="130796"/>
    <lineage>
        <taxon>Bacteria</taxon>
        <taxon>Bacillati</taxon>
        <taxon>Actinomycetota</taxon>
        <taxon>Actinomycetes</taxon>
        <taxon>Pseudonocardiales</taxon>
        <taxon>Pseudonocardiaceae</taxon>
        <taxon>Crossiella</taxon>
    </lineage>
</organism>
<comment type="caution">
    <text evidence="2">The sequence shown here is derived from an EMBL/GenBank/DDBJ whole genome shotgun (WGS) entry which is preliminary data.</text>
</comment>
<protein>
    <submittedName>
        <fullName evidence="2">Uncharacterized protein</fullName>
    </submittedName>
</protein>
<keyword evidence="3" id="KW-1185">Reference proteome</keyword>
<name>A0ABS5AR30_9PSEU</name>